<keyword evidence="2" id="KW-0812">Transmembrane</keyword>
<dbReference type="Proteomes" id="UP001327560">
    <property type="component" value="Chromosome 4"/>
</dbReference>
<keyword evidence="2" id="KW-1133">Transmembrane helix</keyword>
<dbReference type="PANTHER" id="PTHR35490:SF3">
    <property type="entry name" value="(WILD MALAYSIAN BANANA) HYPOTHETICAL PROTEIN"/>
    <property type="match status" value="1"/>
</dbReference>
<organism evidence="3 4">
    <name type="scientific">Canna indica</name>
    <name type="common">Indian-shot</name>
    <dbReference type="NCBI Taxonomy" id="4628"/>
    <lineage>
        <taxon>Eukaryota</taxon>
        <taxon>Viridiplantae</taxon>
        <taxon>Streptophyta</taxon>
        <taxon>Embryophyta</taxon>
        <taxon>Tracheophyta</taxon>
        <taxon>Spermatophyta</taxon>
        <taxon>Magnoliopsida</taxon>
        <taxon>Liliopsida</taxon>
        <taxon>Zingiberales</taxon>
        <taxon>Cannaceae</taxon>
        <taxon>Canna</taxon>
    </lineage>
</organism>
<feature type="transmembrane region" description="Helical" evidence="2">
    <location>
        <begin position="362"/>
        <end position="383"/>
    </location>
</feature>
<keyword evidence="4" id="KW-1185">Reference proteome</keyword>
<feature type="region of interest" description="Disordered" evidence="1">
    <location>
        <begin position="103"/>
        <end position="131"/>
    </location>
</feature>
<evidence type="ECO:0000256" key="1">
    <source>
        <dbReference type="SAM" id="MobiDB-lite"/>
    </source>
</evidence>
<keyword evidence="2" id="KW-0472">Membrane</keyword>
<dbReference type="AlphaFoldDB" id="A0AAQ3KCM2"/>
<dbReference type="EMBL" id="CP136893">
    <property type="protein sequence ID" value="WOL03221.1"/>
    <property type="molecule type" value="Genomic_DNA"/>
</dbReference>
<name>A0AAQ3KCM2_9LILI</name>
<evidence type="ECO:0000256" key="2">
    <source>
        <dbReference type="SAM" id="Phobius"/>
    </source>
</evidence>
<feature type="compositionally biased region" description="Basic and acidic residues" evidence="1">
    <location>
        <begin position="29"/>
        <end position="39"/>
    </location>
</feature>
<evidence type="ECO:0000313" key="4">
    <source>
        <dbReference type="Proteomes" id="UP001327560"/>
    </source>
</evidence>
<feature type="region of interest" description="Disordered" evidence="1">
    <location>
        <begin position="1"/>
        <end position="39"/>
    </location>
</feature>
<accession>A0AAQ3KCM2</accession>
<proteinExistence type="predicted"/>
<reference evidence="3 4" key="1">
    <citation type="submission" date="2023-10" db="EMBL/GenBank/DDBJ databases">
        <title>Chromosome-scale genome assembly provides insights into flower coloration mechanisms of Canna indica.</title>
        <authorList>
            <person name="Li C."/>
        </authorList>
    </citation>
    <scope>NUCLEOTIDE SEQUENCE [LARGE SCALE GENOMIC DNA]</scope>
    <source>
        <tissue evidence="3">Flower</tissue>
    </source>
</reference>
<dbReference type="PANTHER" id="PTHR35490">
    <property type="entry name" value="BACTERIOPHAGE N4 ADSORPTION B PROTEIN"/>
    <property type="match status" value="1"/>
</dbReference>
<gene>
    <name evidence="3" type="ORF">Cni_G11941</name>
</gene>
<sequence>MASDSEVGDFIGRLRGTVTTTFDPPLDPRGGRHTVDDGCEYSKKPLSGNLRVPLLPLPAAPPVSSVSEPFPHAASGEPRDCHSIIAWPASSRRPGFRVRVEFDPDGGDESPLDAGEPPVGRGKTGDDGGGLDAFHQAEKGTDGLGRVDLGKGAGGDDDDGDDFLSACETISVSSCCSDSFSGFGNCTSNRTGIHDADEVNSAYFASDGSLASSPSLRMKSEAELHDLRHSVTEEIERRETAEMALLKVQNQWKRLAAELRQVGVSFPAVLQDGEVPLELYPAQICQEILFTKSVSEAIARSVSQKEAASDIEAIIDLKNREISRVLRRLHFHEVMNHEMSRRNVEIAFSARQQRARRLRRRWTWACIGLSVTLGASWLASFYLDYSFEDLRALFCHDTPTETDRT</sequence>
<protein>
    <submittedName>
        <fullName evidence="3">Uncharacterized protein</fullName>
    </submittedName>
</protein>
<evidence type="ECO:0000313" key="3">
    <source>
        <dbReference type="EMBL" id="WOL03221.1"/>
    </source>
</evidence>